<dbReference type="SUPFAM" id="SSF47769">
    <property type="entry name" value="SAM/Pointed domain"/>
    <property type="match status" value="1"/>
</dbReference>
<dbReference type="Proteomes" id="UP000816034">
    <property type="component" value="Unassembled WGS sequence"/>
</dbReference>
<dbReference type="AlphaFoldDB" id="A0AA88GW00"/>
<evidence type="ECO:0000259" key="2">
    <source>
        <dbReference type="PROSITE" id="PS50105"/>
    </source>
</evidence>
<comment type="caution">
    <text evidence="3">The sequence shown here is derived from an EMBL/GenBank/DDBJ whole genome shotgun (WGS) entry which is preliminary data.</text>
</comment>
<dbReference type="PROSITE" id="PS50105">
    <property type="entry name" value="SAM_DOMAIN"/>
    <property type="match status" value="1"/>
</dbReference>
<dbReference type="GeneID" id="68093358"/>
<reference evidence="3 4" key="1">
    <citation type="journal article" date="2018" name="BMC Genomics">
        <title>The genome of Naegleria lovaniensis, the basis for a comparative approach to unravel pathogenicity factors of the human pathogenic amoeba N. fowleri.</title>
        <authorList>
            <person name="Liechti N."/>
            <person name="Schurch N."/>
            <person name="Bruggmann R."/>
            <person name="Wittwer M."/>
        </authorList>
    </citation>
    <scope>NUCLEOTIDE SEQUENCE [LARGE SCALE GENOMIC DNA]</scope>
    <source>
        <strain evidence="3 4">ATCC 30569</strain>
    </source>
</reference>
<dbReference type="EMBL" id="PYSW02000011">
    <property type="protein sequence ID" value="KAG2388052.1"/>
    <property type="molecule type" value="Genomic_DNA"/>
</dbReference>
<dbReference type="RefSeq" id="XP_044552044.1">
    <property type="nucleotide sequence ID" value="XM_044699161.1"/>
</dbReference>
<dbReference type="InterPro" id="IPR013761">
    <property type="entry name" value="SAM/pointed_sf"/>
</dbReference>
<organism evidence="3 4">
    <name type="scientific">Naegleria lovaniensis</name>
    <name type="common">Amoeba</name>
    <dbReference type="NCBI Taxonomy" id="51637"/>
    <lineage>
        <taxon>Eukaryota</taxon>
        <taxon>Discoba</taxon>
        <taxon>Heterolobosea</taxon>
        <taxon>Tetramitia</taxon>
        <taxon>Eutetramitia</taxon>
        <taxon>Vahlkampfiidae</taxon>
        <taxon>Naegleria</taxon>
    </lineage>
</organism>
<evidence type="ECO:0000256" key="1">
    <source>
        <dbReference type="SAM" id="MobiDB-lite"/>
    </source>
</evidence>
<feature type="domain" description="SAM" evidence="2">
    <location>
        <begin position="320"/>
        <end position="385"/>
    </location>
</feature>
<dbReference type="Gene3D" id="1.10.150.50">
    <property type="entry name" value="Transcription Factor, Ets-1"/>
    <property type="match status" value="1"/>
</dbReference>
<feature type="region of interest" description="Disordered" evidence="1">
    <location>
        <begin position="101"/>
        <end position="120"/>
    </location>
</feature>
<evidence type="ECO:0000313" key="4">
    <source>
        <dbReference type="Proteomes" id="UP000816034"/>
    </source>
</evidence>
<proteinExistence type="predicted"/>
<evidence type="ECO:0000313" key="3">
    <source>
        <dbReference type="EMBL" id="KAG2388052.1"/>
    </source>
</evidence>
<dbReference type="SMART" id="SM00454">
    <property type="entry name" value="SAM"/>
    <property type="match status" value="1"/>
</dbReference>
<name>A0AA88GW00_NAELO</name>
<gene>
    <name evidence="3" type="ORF">C9374_000902</name>
</gene>
<dbReference type="InterPro" id="IPR001660">
    <property type="entry name" value="SAM"/>
</dbReference>
<accession>A0AA88GW00</accession>
<keyword evidence="4" id="KW-1185">Reference proteome</keyword>
<dbReference type="Pfam" id="PF00536">
    <property type="entry name" value="SAM_1"/>
    <property type="match status" value="1"/>
</dbReference>
<sequence length="395" mass="44598">MFLSATTTQSSSPSVINGILPHSCSSLIPHTNSADVDEDNASNPIADRLKNYQSIDSFESVLQLQDDELIQSLQNYLRQRKNEEIFKCLKRIDEMKREMTMTCSSPSPEQLQSNRQPKTMTSSNMYSSFSNNSVAKLKISLQLHGKTMSLLLPLLFLEFYNEFICLDSVSCVNITSRLRKDAKEIIQQIELEYPHLLNKRTPSSPSLEITSSSAFKVDPPKLNVQVTTSSKQRKSLPSKSFSDITTLRDKNSESEQNRNCSIDLSTMIIGCIDSVELALKMQFNNEILINFKKDQEFTTFLLSRVIAWSNESGVASSLFNASSTIDEILQAYDMMEYSKSFAKRKLSSVDQIKNFTTQDFKDKIGIKKVGHLKRIVRVIQEIYGAHPCGSKTSSL</sequence>
<protein>
    <recommendedName>
        <fullName evidence="2">SAM domain-containing protein</fullName>
    </recommendedName>
</protein>